<name>A0ABV9Q3E8_9BACL</name>
<dbReference type="RefSeq" id="WP_380026646.1">
    <property type="nucleotide sequence ID" value="NZ_JBHSHC010000112.1"/>
</dbReference>
<protein>
    <submittedName>
        <fullName evidence="2">Uncharacterized protein</fullName>
    </submittedName>
</protein>
<sequence length="49" mass="5487">MPKDPPGIKFQEIYEPDMEKMVQALRIVLESPSGSNEKEVEASVEHDSA</sequence>
<accession>A0ABV9Q3E8</accession>
<organism evidence="2 3">
    <name type="scientific">Effusibacillus consociatus</name>
    <dbReference type="NCBI Taxonomy" id="1117041"/>
    <lineage>
        <taxon>Bacteria</taxon>
        <taxon>Bacillati</taxon>
        <taxon>Bacillota</taxon>
        <taxon>Bacilli</taxon>
        <taxon>Bacillales</taxon>
        <taxon>Alicyclobacillaceae</taxon>
        <taxon>Effusibacillus</taxon>
    </lineage>
</organism>
<evidence type="ECO:0000313" key="3">
    <source>
        <dbReference type="Proteomes" id="UP001596002"/>
    </source>
</evidence>
<dbReference type="Proteomes" id="UP001596002">
    <property type="component" value="Unassembled WGS sequence"/>
</dbReference>
<gene>
    <name evidence="2" type="ORF">ACFO8Q_15250</name>
</gene>
<keyword evidence="3" id="KW-1185">Reference proteome</keyword>
<comment type="caution">
    <text evidence="2">The sequence shown here is derived from an EMBL/GenBank/DDBJ whole genome shotgun (WGS) entry which is preliminary data.</text>
</comment>
<dbReference type="EMBL" id="JBHSHC010000112">
    <property type="protein sequence ID" value="MFC4768700.1"/>
    <property type="molecule type" value="Genomic_DNA"/>
</dbReference>
<feature type="compositionally biased region" description="Basic and acidic residues" evidence="1">
    <location>
        <begin position="36"/>
        <end position="49"/>
    </location>
</feature>
<proteinExistence type="predicted"/>
<evidence type="ECO:0000313" key="2">
    <source>
        <dbReference type="EMBL" id="MFC4768700.1"/>
    </source>
</evidence>
<feature type="region of interest" description="Disordered" evidence="1">
    <location>
        <begin position="30"/>
        <end position="49"/>
    </location>
</feature>
<evidence type="ECO:0000256" key="1">
    <source>
        <dbReference type="SAM" id="MobiDB-lite"/>
    </source>
</evidence>
<reference evidence="3" key="1">
    <citation type="journal article" date="2019" name="Int. J. Syst. Evol. Microbiol.">
        <title>The Global Catalogue of Microorganisms (GCM) 10K type strain sequencing project: providing services to taxonomists for standard genome sequencing and annotation.</title>
        <authorList>
            <consortium name="The Broad Institute Genomics Platform"/>
            <consortium name="The Broad Institute Genome Sequencing Center for Infectious Disease"/>
            <person name="Wu L."/>
            <person name="Ma J."/>
        </authorList>
    </citation>
    <scope>NUCLEOTIDE SEQUENCE [LARGE SCALE GENOMIC DNA]</scope>
    <source>
        <strain evidence="3">WYCCWR 12678</strain>
    </source>
</reference>